<proteinExistence type="predicted"/>
<dbReference type="PANTHER" id="PTHR24559">
    <property type="entry name" value="TRANSPOSON TY3-I GAG-POL POLYPROTEIN"/>
    <property type="match status" value="1"/>
</dbReference>
<evidence type="ECO:0000259" key="1">
    <source>
        <dbReference type="PROSITE" id="PS50878"/>
    </source>
</evidence>
<dbReference type="Gene3D" id="3.10.10.10">
    <property type="entry name" value="HIV Type 1 Reverse Transcriptase, subunit A, domain 1"/>
    <property type="match status" value="1"/>
</dbReference>
<dbReference type="Pfam" id="PF00078">
    <property type="entry name" value="RVT_1"/>
    <property type="match status" value="1"/>
</dbReference>
<dbReference type="InterPro" id="IPR053134">
    <property type="entry name" value="RNA-dir_DNA_polymerase"/>
</dbReference>
<dbReference type="EMBL" id="MK125512">
    <property type="protein sequence ID" value="QBH67475.1"/>
    <property type="molecule type" value="Genomic_DNA"/>
</dbReference>
<dbReference type="Gene3D" id="3.30.70.270">
    <property type="match status" value="1"/>
</dbReference>
<feature type="domain" description="Reverse transcriptase" evidence="1">
    <location>
        <begin position="1"/>
        <end position="101"/>
    </location>
</feature>
<dbReference type="InterPro" id="IPR000477">
    <property type="entry name" value="RT_dom"/>
</dbReference>
<dbReference type="PROSITE" id="PS50878">
    <property type="entry name" value="RT_POL"/>
    <property type="match status" value="1"/>
</dbReference>
<dbReference type="CDD" id="cd01647">
    <property type="entry name" value="RT_LTR"/>
    <property type="match status" value="1"/>
</dbReference>
<dbReference type="InterPro" id="IPR043502">
    <property type="entry name" value="DNA/RNA_pol_sf"/>
</dbReference>
<gene>
    <name evidence="2" type="ORF">UE_1409</name>
</gene>
<reference evidence="2" key="1">
    <citation type="submission" date="2018-11" db="EMBL/GenBank/DDBJ databases">
        <authorList>
            <person name="Shen W.-C."/>
            <person name="Liang S.-W."/>
            <person name="Huang Y.-H."/>
            <person name="Chiu J.-Y."/>
        </authorList>
    </citation>
    <scope>NUCLEOTIDE SEQUENCE</scope>
    <source>
        <strain evidence="2">12JK1RB1-A1</strain>
    </source>
</reference>
<name>A0A481SFI4_9BASI</name>
<dbReference type="AlphaFoldDB" id="A0A481SFI4"/>
<organism evidence="2">
    <name type="scientific">Ustilago esculenta</name>
    <dbReference type="NCBI Taxonomy" id="185366"/>
    <lineage>
        <taxon>Eukaryota</taxon>
        <taxon>Fungi</taxon>
        <taxon>Dikarya</taxon>
        <taxon>Basidiomycota</taxon>
        <taxon>Ustilaginomycotina</taxon>
        <taxon>Ustilaginomycetes</taxon>
        <taxon>Ustilaginales</taxon>
        <taxon>Ustilaginaceae</taxon>
        <taxon>Ustilago</taxon>
    </lineage>
</organism>
<dbReference type="SUPFAM" id="SSF56672">
    <property type="entry name" value="DNA/RNA polymerases"/>
    <property type="match status" value="1"/>
</dbReference>
<evidence type="ECO:0000313" key="2">
    <source>
        <dbReference type="EMBL" id="QBH67475.1"/>
    </source>
</evidence>
<sequence>MEQLLLLRQATIYTKLDLKEAYNLVHISPGDKWKTAFGTQLGLYEYLVMPFGLANAPAQFQSLVNHIYHDIIGIYVVVYLDNFLIFSNSEEEHVAHVQEVL</sequence>
<reference evidence="2" key="2">
    <citation type="journal article" date="2019" name="Fungal Genet. Biol.">
        <title>The smut fungus Ustilago esculenta has a bipolar mating system with three idiomorphs larger than 500?kb.</title>
        <authorList>
            <person name="Liang S.W."/>
            <person name="Huang Y.H."/>
            <person name="Chiu J.Y."/>
            <person name="Tseng H.W."/>
            <person name="Haung J.H."/>
            <person name="Shen W.C."/>
        </authorList>
    </citation>
    <scope>NUCLEOTIDE SEQUENCE</scope>
    <source>
        <strain evidence="2">12JK1RB1-A1</strain>
    </source>
</reference>
<dbReference type="PANTHER" id="PTHR24559:SF444">
    <property type="entry name" value="REVERSE TRANSCRIPTASE DOMAIN-CONTAINING PROTEIN"/>
    <property type="match status" value="1"/>
</dbReference>
<protein>
    <submittedName>
        <fullName evidence="2">Putative gag-pol polyprotein</fullName>
    </submittedName>
</protein>
<accession>A0A481SFI4</accession>
<dbReference type="InterPro" id="IPR043128">
    <property type="entry name" value="Rev_trsase/Diguanyl_cyclase"/>
</dbReference>